<gene>
    <name evidence="1" type="ORF">HPB50_007504</name>
</gene>
<comment type="caution">
    <text evidence="1">The sequence shown here is derived from an EMBL/GenBank/DDBJ whole genome shotgun (WGS) entry which is preliminary data.</text>
</comment>
<keyword evidence="2" id="KW-1185">Reference proteome</keyword>
<name>A0ACB7TGB9_HYAAI</name>
<proteinExistence type="predicted"/>
<dbReference type="EMBL" id="CM023481">
    <property type="protein sequence ID" value="KAH6945179.1"/>
    <property type="molecule type" value="Genomic_DNA"/>
</dbReference>
<evidence type="ECO:0000313" key="2">
    <source>
        <dbReference type="Proteomes" id="UP000821845"/>
    </source>
</evidence>
<organism evidence="1 2">
    <name type="scientific">Hyalomma asiaticum</name>
    <name type="common">Tick</name>
    <dbReference type="NCBI Taxonomy" id="266040"/>
    <lineage>
        <taxon>Eukaryota</taxon>
        <taxon>Metazoa</taxon>
        <taxon>Ecdysozoa</taxon>
        <taxon>Arthropoda</taxon>
        <taxon>Chelicerata</taxon>
        <taxon>Arachnida</taxon>
        <taxon>Acari</taxon>
        <taxon>Parasitiformes</taxon>
        <taxon>Ixodida</taxon>
        <taxon>Ixodoidea</taxon>
        <taxon>Ixodidae</taxon>
        <taxon>Hyalomminae</taxon>
        <taxon>Hyalomma</taxon>
    </lineage>
</organism>
<sequence>MGSPLRDEGSHGMLQGTFHSKQALEYGTRLVAGVSPGKGGQTHLGLPIFNSVKEARAQTGADASVIYVPAPGAAKAILEAVEAEIPLVVCITEGIPQQDMVRVKNQLVQQNKTRLVGPNCPGIIKPGECKIGIMPGHIHQKGKIGIVSRSGTLTYEAVHQTTQVGLGQSLCVGIGGDPFNGTNFIDCIDIFLNDPDTKGIILIGEIGGNAEESAAEYLEKHNSGTNAKPVVSFIAGLTAPPGRRMGHAGAIIAGGKGGAKEKIEALKAAGVTVTKSPAQMGAAMLQQSKRRSAAVRDGLASRGSCSILATASEWPRARALPRPPVLVGVMMACPKVILAKSTAAVGGLPAGGPLGQPAAMALHTSAFCPINNVDLNRVVAPPLTNYTMSYVQPTLFSSTPSYPSKYDVFQVPGGTLVVPRSADLTSYLAPPPQQLFYSPLSLQPQPSHYAFLSNTAVQAPPLVPFSLQPPEQPTFPSFVNNAFVSNTNYVSPQESLPSYGSAPSSDLFLASATQFLHQPELFPKVYPLLETKQEPPEPTSYAAPSTTPFESFHGDTSTSPVPFSTSGPYTSPKSLPFPKTGLPAPRPILARANEAATPVAPVPSLPATGLLSPPCPRPLQRTFEPDARFSLGTLRAEPDLPLCHGEETRLCFGSPPLSASSLSSLDNTSTADTARVTLTDSSSTIEFPPAEVSLVEDPVAPSLPTTPAPVSTPTTPPPIPQLQEHAVDKVHDVYAFETNSDEESGVPKFKFQKRHEVAKYCYAGSARTQPFRRRGSYDLFDFLASVHRKAPTLEYHCKDEETDECVQRRRSIQDKELATIISFHCLKDSAKATVGVYRSLIHGRGLYSKRDIDAGEMVIEYAGQVIRSVLTDKRERLYESRGIGCYMFRIDEDQVVDATTHGNAARFINHSCDPNCYSKVIAVFGQKHIIIYALRKIHKGEELTYDYKFPKEDVKIPCSCGARRCRKFLN</sequence>
<reference evidence="1" key="1">
    <citation type="submission" date="2020-05" db="EMBL/GenBank/DDBJ databases">
        <title>Large-scale comparative analyses of tick genomes elucidate their genetic diversity and vector capacities.</title>
        <authorList>
            <person name="Jia N."/>
            <person name="Wang J."/>
            <person name="Shi W."/>
            <person name="Du L."/>
            <person name="Sun Y."/>
            <person name="Zhan W."/>
            <person name="Jiang J."/>
            <person name="Wang Q."/>
            <person name="Zhang B."/>
            <person name="Ji P."/>
            <person name="Sakyi L.B."/>
            <person name="Cui X."/>
            <person name="Yuan T."/>
            <person name="Jiang B."/>
            <person name="Yang W."/>
            <person name="Lam T.T.-Y."/>
            <person name="Chang Q."/>
            <person name="Ding S."/>
            <person name="Wang X."/>
            <person name="Zhu J."/>
            <person name="Ruan X."/>
            <person name="Zhao L."/>
            <person name="Wei J."/>
            <person name="Que T."/>
            <person name="Du C."/>
            <person name="Cheng J."/>
            <person name="Dai P."/>
            <person name="Han X."/>
            <person name="Huang E."/>
            <person name="Gao Y."/>
            <person name="Liu J."/>
            <person name="Shao H."/>
            <person name="Ye R."/>
            <person name="Li L."/>
            <person name="Wei W."/>
            <person name="Wang X."/>
            <person name="Wang C."/>
            <person name="Yang T."/>
            <person name="Huo Q."/>
            <person name="Li W."/>
            <person name="Guo W."/>
            <person name="Chen H."/>
            <person name="Zhou L."/>
            <person name="Ni X."/>
            <person name="Tian J."/>
            <person name="Zhou Y."/>
            <person name="Sheng Y."/>
            <person name="Liu T."/>
            <person name="Pan Y."/>
            <person name="Xia L."/>
            <person name="Li J."/>
            <person name="Zhao F."/>
            <person name="Cao W."/>
        </authorList>
    </citation>
    <scope>NUCLEOTIDE SEQUENCE</scope>
    <source>
        <strain evidence="1">Hyas-2018</strain>
    </source>
</reference>
<protein>
    <submittedName>
        <fullName evidence="1">Uncharacterized protein</fullName>
    </submittedName>
</protein>
<evidence type="ECO:0000313" key="1">
    <source>
        <dbReference type="EMBL" id="KAH6945179.1"/>
    </source>
</evidence>
<accession>A0ACB7TGB9</accession>
<dbReference type="Proteomes" id="UP000821845">
    <property type="component" value="Chromosome 1"/>
</dbReference>